<dbReference type="Proteomes" id="UP000041254">
    <property type="component" value="Unassembled WGS sequence"/>
</dbReference>
<keyword evidence="3" id="KW-0813">Transport</keyword>
<evidence type="ECO:0000256" key="4">
    <source>
        <dbReference type="ARBA" id="ARBA00022927"/>
    </source>
</evidence>
<dbReference type="OrthoDB" id="19482at2759"/>
<organism evidence="9 10">
    <name type="scientific">Vitrella brassicaformis (strain CCMP3155)</name>
    <dbReference type="NCBI Taxonomy" id="1169540"/>
    <lineage>
        <taxon>Eukaryota</taxon>
        <taxon>Sar</taxon>
        <taxon>Alveolata</taxon>
        <taxon>Colpodellida</taxon>
        <taxon>Vitrellaceae</taxon>
        <taxon>Vitrella</taxon>
    </lineage>
</organism>
<feature type="domain" description="Vps52 coiled-coil" evidence="7">
    <location>
        <begin position="67"/>
        <end position="233"/>
    </location>
</feature>
<dbReference type="PhylomeDB" id="A0A0G4ELZ4"/>
<evidence type="ECO:0000256" key="2">
    <source>
        <dbReference type="ARBA" id="ARBA00008180"/>
    </source>
</evidence>
<dbReference type="VEuPathDB" id="CryptoDB:Vbra_5126"/>
<reference evidence="9 10" key="1">
    <citation type="submission" date="2014-11" db="EMBL/GenBank/DDBJ databases">
        <authorList>
            <person name="Zhu J."/>
            <person name="Qi W."/>
            <person name="Song R."/>
        </authorList>
    </citation>
    <scope>NUCLEOTIDE SEQUENCE [LARGE SCALE GENOMIC DNA]</scope>
</reference>
<dbReference type="Pfam" id="PF04129">
    <property type="entry name" value="Vps52_CC"/>
    <property type="match status" value="1"/>
</dbReference>
<protein>
    <recommendedName>
        <fullName evidence="11">Vacuolar protein sorting-associated protein 52 homolog</fullName>
    </recommendedName>
</protein>
<feature type="compositionally biased region" description="Low complexity" evidence="6">
    <location>
        <begin position="352"/>
        <end position="375"/>
    </location>
</feature>
<sequence length="767" mass="85414">MSSAGEVSLVDLDVEELERELDKYAQDPAIAAALKDGKALHQYTQQVDKELRGLEHESVDEYLKCQGDLLSLHTDIQLCDSVLEKMEAMLTNFQSDLGGISRKIKRLQQDSLDMNGKLQNRRVAAEVLNTYLSHIVVTPDLVHAICEGEVDDHYIGRLNDLTNKLEHATQPGLAEHPSSAASIPELERLKTKAISRIRDFLISKINQLKKPKTNVQIIQRNVLVRFKPLYTFLTDHHPSAAHDVQQLYVHTMQRLYLTQFKTYVQSLSRLQLEQTATRNDLLGAMDSGGAAMQAGGAGGVGQMLGAVMGLNRSHNILQGRGNVFSLAGRDQLLRELDANPLVAHTIHFTPPSTSSASSAAAGPAAAAADATQAPSSPTPLPAGVQGTASLHAQQSATSKFYSEQLFRSHQKLLVDTATAEFLFLHDFFSTPGGGRDDLAVFNDVFSKTFQFFYETLEGSISTSYDSVGLLLMARVNEWNRLTMQRRRVPCLEGYLDRLRSMLWPRFKQVVDMNVLSLRRAPIQQMLQLPPAQKTHPHYVTRRYAEMSSALSALSTPIGGGTPDDTLTHSLTAMQNAMETLLEAMAREFSSRRDRLIFLINNYDLILGVLHEKKLQNEAAGRFDCLLRDQISVYVEEQLLDYFSELIRFVKETEPKLNAAAPGTAPGTAPATMVDPKRVERIVKSFGAEWKRSIDAIHANVLSSFTNFTNGMDILKQVLTQLLLYNTRFQKLFGRIYPSQGGQQTPLVKELVANTTILSEFRQYTTLK</sequence>
<keyword evidence="10" id="KW-1185">Reference proteome</keyword>
<dbReference type="PANTHER" id="PTHR14190:SF7">
    <property type="entry name" value="VACUOLAR PROTEIN SORTING-ASSOCIATED PROTEIN 52 HOMOLOG"/>
    <property type="match status" value="1"/>
</dbReference>
<dbReference type="InterPro" id="IPR048361">
    <property type="entry name" value="Vps52_C"/>
</dbReference>
<dbReference type="GO" id="GO:0000938">
    <property type="term" value="C:GARP complex"/>
    <property type="evidence" value="ECO:0007669"/>
    <property type="project" value="TreeGrafter"/>
</dbReference>
<evidence type="ECO:0000256" key="3">
    <source>
        <dbReference type="ARBA" id="ARBA00022448"/>
    </source>
</evidence>
<dbReference type="GO" id="GO:0006896">
    <property type="term" value="P:Golgi to vacuole transport"/>
    <property type="evidence" value="ECO:0007669"/>
    <property type="project" value="TreeGrafter"/>
</dbReference>
<gene>
    <name evidence="9" type="ORF">Vbra_5126</name>
</gene>
<evidence type="ECO:0000259" key="8">
    <source>
        <dbReference type="Pfam" id="PF20655"/>
    </source>
</evidence>
<dbReference type="Pfam" id="PF20655">
    <property type="entry name" value="Vps52_C"/>
    <property type="match status" value="1"/>
</dbReference>
<dbReference type="OMA" id="IHVVMVE"/>
<evidence type="ECO:0000256" key="5">
    <source>
        <dbReference type="ARBA" id="ARBA00023034"/>
    </source>
</evidence>
<dbReference type="GO" id="GO:0032456">
    <property type="term" value="P:endocytic recycling"/>
    <property type="evidence" value="ECO:0007669"/>
    <property type="project" value="TreeGrafter"/>
</dbReference>
<comment type="similarity">
    <text evidence="2">Belongs to the VPS52 family.</text>
</comment>
<comment type="subcellular location">
    <subcellularLocation>
        <location evidence="1">Golgi apparatus</location>
        <location evidence="1">trans-Golgi network</location>
    </subcellularLocation>
</comment>
<dbReference type="GO" id="GO:0042147">
    <property type="term" value="P:retrograde transport, endosome to Golgi"/>
    <property type="evidence" value="ECO:0007669"/>
    <property type="project" value="TreeGrafter"/>
</dbReference>
<evidence type="ECO:0000313" key="9">
    <source>
        <dbReference type="EMBL" id="CEL98147.1"/>
    </source>
</evidence>
<dbReference type="PANTHER" id="PTHR14190">
    <property type="entry name" value="SUPPRESSOR OF ACTIN MUTATIONS 2/VACUOLAR PROTEIN SORTING 52"/>
    <property type="match status" value="1"/>
</dbReference>
<keyword evidence="4" id="KW-0653">Protein transport</keyword>
<dbReference type="STRING" id="1169540.A0A0G4ELZ4"/>
<accession>A0A0G4ELZ4</accession>
<name>A0A0G4ELZ4_VITBC</name>
<dbReference type="FunCoup" id="A0A0G4ELZ4">
    <property type="interactions" value="268"/>
</dbReference>
<evidence type="ECO:0000313" key="10">
    <source>
        <dbReference type="Proteomes" id="UP000041254"/>
    </source>
</evidence>
<dbReference type="AlphaFoldDB" id="A0A0G4ELZ4"/>
<evidence type="ECO:0000259" key="7">
    <source>
        <dbReference type="Pfam" id="PF04129"/>
    </source>
</evidence>
<dbReference type="GO" id="GO:0019905">
    <property type="term" value="F:syntaxin binding"/>
    <property type="evidence" value="ECO:0007669"/>
    <property type="project" value="TreeGrafter"/>
</dbReference>
<dbReference type="GO" id="GO:0015031">
    <property type="term" value="P:protein transport"/>
    <property type="evidence" value="ECO:0007669"/>
    <property type="project" value="UniProtKB-KW"/>
</dbReference>
<dbReference type="InterPro" id="IPR048319">
    <property type="entry name" value="Vps52_CC"/>
</dbReference>
<evidence type="ECO:0000256" key="1">
    <source>
        <dbReference type="ARBA" id="ARBA00004601"/>
    </source>
</evidence>
<evidence type="ECO:0000256" key="6">
    <source>
        <dbReference type="SAM" id="MobiDB-lite"/>
    </source>
</evidence>
<keyword evidence="5" id="KW-0333">Golgi apparatus</keyword>
<dbReference type="InterPro" id="IPR007258">
    <property type="entry name" value="Vps52"/>
</dbReference>
<evidence type="ECO:0008006" key="11">
    <source>
        <dbReference type="Google" id="ProtNLM"/>
    </source>
</evidence>
<dbReference type="EMBL" id="CDMY01000264">
    <property type="protein sequence ID" value="CEL98147.1"/>
    <property type="molecule type" value="Genomic_DNA"/>
</dbReference>
<feature type="region of interest" description="Disordered" evidence="6">
    <location>
        <begin position="352"/>
        <end position="385"/>
    </location>
</feature>
<dbReference type="InParanoid" id="A0A0G4ELZ4"/>
<feature type="domain" description="Vps52 C-terminal" evidence="8">
    <location>
        <begin position="391"/>
        <end position="617"/>
    </location>
</feature>
<dbReference type="GO" id="GO:0005829">
    <property type="term" value="C:cytosol"/>
    <property type="evidence" value="ECO:0007669"/>
    <property type="project" value="GOC"/>
</dbReference>
<proteinExistence type="inferred from homology"/>